<gene>
    <name evidence="2" type="ORF">SCF082_LOCUS18652</name>
</gene>
<organism evidence="2 3">
    <name type="scientific">Durusdinium trenchii</name>
    <dbReference type="NCBI Taxonomy" id="1381693"/>
    <lineage>
        <taxon>Eukaryota</taxon>
        <taxon>Sar</taxon>
        <taxon>Alveolata</taxon>
        <taxon>Dinophyceae</taxon>
        <taxon>Suessiales</taxon>
        <taxon>Symbiodiniaceae</taxon>
        <taxon>Durusdinium</taxon>
    </lineage>
</organism>
<comment type="caution">
    <text evidence="2">The sequence shown here is derived from an EMBL/GenBank/DDBJ whole genome shotgun (WGS) entry which is preliminary data.</text>
</comment>
<keyword evidence="1" id="KW-0732">Signal</keyword>
<dbReference type="EMBL" id="CAXAMM010012547">
    <property type="protein sequence ID" value="CAK9029127.1"/>
    <property type="molecule type" value="Genomic_DNA"/>
</dbReference>
<proteinExistence type="predicted"/>
<dbReference type="Proteomes" id="UP001642464">
    <property type="component" value="Unassembled WGS sequence"/>
</dbReference>
<feature type="non-terminal residue" evidence="2">
    <location>
        <position position="107"/>
    </location>
</feature>
<feature type="chain" id="PRO_5045315579" evidence="1">
    <location>
        <begin position="21"/>
        <end position="107"/>
    </location>
</feature>
<sequence length="107" mass="12224">MLLMWAASAFLIRILDLVSVLPMPSDCRFRAAKFEHVCSYFPWCLAASLPVQLLALLMTPYLPYLPNITYSSFLDVACIHQTDHELMERGVYGLGAFLKRSKELRIL</sequence>
<name>A0ABP0KQK0_9DINO</name>
<protein>
    <submittedName>
        <fullName evidence="2">Uncharacterized protein</fullName>
    </submittedName>
</protein>
<feature type="signal peptide" evidence="1">
    <location>
        <begin position="1"/>
        <end position="20"/>
    </location>
</feature>
<evidence type="ECO:0000256" key="1">
    <source>
        <dbReference type="SAM" id="SignalP"/>
    </source>
</evidence>
<reference evidence="2 3" key="1">
    <citation type="submission" date="2024-02" db="EMBL/GenBank/DDBJ databases">
        <authorList>
            <person name="Chen Y."/>
            <person name="Shah S."/>
            <person name="Dougan E. K."/>
            <person name="Thang M."/>
            <person name="Chan C."/>
        </authorList>
    </citation>
    <scope>NUCLEOTIDE SEQUENCE [LARGE SCALE GENOMIC DNA]</scope>
</reference>
<evidence type="ECO:0000313" key="2">
    <source>
        <dbReference type="EMBL" id="CAK9029127.1"/>
    </source>
</evidence>
<accession>A0ABP0KQK0</accession>
<keyword evidence="3" id="KW-1185">Reference proteome</keyword>
<evidence type="ECO:0000313" key="3">
    <source>
        <dbReference type="Proteomes" id="UP001642464"/>
    </source>
</evidence>